<proteinExistence type="predicted"/>
<accession>A0AC61DBL7</accession>
<organism evidence="1 2">
    <name type="scientific">Sporanaerobium hydrogeniformans</name>
    <dbReference type="NCBI Taxonomy" id="3072179"/>
    <lineage>
        <taxon>Bacteria</taxon>
        <taxon>Bacillati</taxon>
        <taxon>Bacillota</taxon>
        <taxon>Clostridia</taxon>
        <taxon>Lachnospirales</taxon>
        <taxon>Lachnospiraceae</taxon>
        <taxon>Sporanaerobium</taxon>
    </lineage>
</organism>
<dbReference type="Proteomes" id="UP000224460">
    <property type="component" value="Unassembled WGS sequence"/>
</dbReference>
<gene>
    <name evidence="1" type="ORF">CS063_11930</name>
</gene>
<sequence>MKHFSKQTAWLLAFVLLFTSFVSTSLPIYASDTPVVIGENTNEVMVAGTEVELDRWDWGNICITYYESADSDTVLYEQSYASTIGLDAIAIKPYAWHVTFVEKVQDNSGTSRPTNYYFKAYPDTSLENVPVNTDITLPVDTTLTTTGPAINISVYVGDTKLTDYHETSSSFTLLDASSLRSYVGEAQFDSALQGAGYNLPDLTKLFYTAELTDKSTSPYSLKLTLVPTVEVTFDANTGKLDSDGITRYATPKATIDSTKLPIASKDGVDFYGWKNDDQYVYLANVANVSSVTPRVSTASTLKAMYKEKKPAFQLDLTNKKVTHLLSSRTYAYPLFNWDTRNYTTVVTDVNGELPYEALSSFESYAELRLNSDDTNISLNSDYVSLRHNPPTIPVCEYTQTTARVINANDLVDCEFAIALASDSNPSSWATSSTFTGLTPETEYKIYVKHKADENGFESSPAESVAFTTLAVKTVSNDAPNGVTIQEIPVQTHTNSAIEPLPMIKDGDKTLVQGTDYTVAYTNNINVGTATATITFINSYSGTMTKNFEIAYLKHAISFDGNGGTGAMPNVSIRNGQSYTLPPCTFTPPANKVFKAWNIGGTDYAVGANYIVTAATTVQAIWMDLEKVKTPVISPNGGTFSSSQAVTLVSGTTDAIIYYTTNGTEPTAASTVYSTPFTITSSLTVKAIAVKGGMVNSDIASASFTKSSSSSGGSSSSGSSSSSSPTFTVKFNTDGGSTLDSLSIKEGATVGEIPAPTKEGYVFDGWYSDKELTRAYDVHAKITASTTLYAKWTEAKPQPIDHSKNELILTIGKKDANVFGIAKTNDFAPIVKNNRTLLPARFIAESLGAEVTWNIKKQEATIKGKNKKGEDVIILLYMDSDIAYVNGKKIKLDSPAFILNGRMLTPLRFVAEQLGAHVLWIPEDEKIVITK</sequence>
<evidence type="ECO:0000313" key="1">
    <source>
        <dbReference type="EMBL" id="PHV70180.1"/>
    </source>
</evidence>
<evidence type="ECO:0000313" key="2">
    <source>
        <dbReference type="Proteomes" id="UP000224460"/>
    </source>
</evidence>
<keyword evidence="2" id="KW-1185">Reference proteome</keyword>
<name>A0AC61DBL7_9FIRM</name>
<dbReference type="EMBL" id="PEDL01000013">
    <property type="protein sequence ID" value="PHV70180.1"/>
    <property type="molecule type" value="Genomic_DNA"/>
</dbReference>
<reference evidence="1" key="1">
    <citation type="submission" date="2017-10" db="EMBL/GenBank/DDBJ databases">
        <title>Genome sequence of cellulolytic Lachnospiraceae bacterium XHS1971 isolated from hotspring sediment.</title>
        <authorList>
            <person name="Vasudevan G."/>
            <person name="Joshi A.J."/>
            <person name="Hivarkar S."/>
            <person name="Lanjekar V.B."/>
            <person name="Dhakephalkar P.K."/>
            <person name="Dagar S."/>
        </authorList>
    </citation>
    <scope>NUCLEOTIDE SEQUENCE</scope>
    <source>
        <strain evidence="1">XHS1971</strain>
    </source>
</reference>
<protein>
    <submittedName>
        <fullName evidence="1">Uncharacterized protein</fullName>
    </submittedName>
</protein>
<comment type="caution">
    <text evidence="1">The sequence shown here is derived from an EMBL/GenBank/DDBJ whole genome shotgun (WGS) entry which is preliminary data.</text>
</comment>